<comment type="caution">
    <text evidence="1">The sequence shown here is derived from an EMBL/GenBank/DDBJ whole genome shotgun (WGS) entry which is preliminary data.</text>
</comment>
<sequence length="454" mass="49640">MVVCPGFEEPKNLKEILELLDNIGMSSVSHSVGFRLSVDVQKYCKDGKKFYDLGSSGSSGLLLNLSTNARPIRNHILENSELSKYGNYDFLGILHAGHKDCIAEAIKKCLPKAFSALFFLLYNCESDLGGGWKDDKCDDSGSSSHNLHNWLTDKIDSIAPTQLAPRGFSTGLQSYPGSTIASHMKMLVTHENPNGTNGSLQKVLLYLLFACKWHHALLGHACLFLYQFCSKVNDDSRNAFRGAFQRMYTDKDYRSFKELCTALKSNLDPFIDGTASGVQAVCQKNQNLFQDLWDDGKFDIYCGWLGTNLGNIIGSIKEMLQDSDKWSSSNFMNASSAGPFKYGFIFKHKRWEGGIMNSELNPLISLLTSSGQESGSLEKLKEYLKGPDAHGSQSQEVYSDVEYQTDKSNGNSGLAAGASVGVLGLGGAGAGAAYATNAFSLRDIITGFLTSLIK</sequence>
<dbReference type="Proteomes" id="UP001195914">
    <property type="component" value="Unassembled WGS sequence"/>
</dbReference>
<reference evidence="1" key="2">
    <citation type="submission" date="2021-05" db="EMBL/GenBank/DDBJ databases">
        <authorList>
            <person name="Pain A."/>
        </authorList>
    </citation>
    <scope>NUCLEOTIDE SEQUENCE</scope>
    <source>
        <strain evidence="1">1802A</strain>
    </source>
</reference>
<reference evidence="1" key="1">
    <citation type="journal article" date="2014" name="Nucleic Acids Res.">
        <title>The evolutionary dynamics of variant antigen genes in Babesia reveal a history of genomic innovation underlying host-parasite interaction.</title>
        <authorList>
            <person name="Jackson A.P."/>
            <person name="Otto T.D."/>
            <person name="Darby A."/>
            <person name="Ramaprasad A."/>
            <person name="Xia D."/>
            <person name="Echaide I.E."/>
            <person name="Farber M."/>
            <person name="Gahlot S."/>
            <person name="Gamble J."/>
            <person name="Gupta D."/>
            <person name="Gupta Y."/>
            <person name="Jackson L."/>
            <person name="Malandrin L."/>
            <person name="Malas T.B."/>
            <person name="Moussa E."/>
            <person name="Nair M."/>
            <person name="Reid A.J."/>
            <person name="Sanders M."/>
            <person name="Sharma J."/>
            <person name="Tracey A."/>
            <person name="Quail M.A."/>
            <person name="Weir W."/>
            <person name="Wastling J.M."/>
            <person name="Hall N."/>
            <person name="Willadsen P."/>
            <person name="Lingelbach K."/>
            <person name="Shiels B."/>
            <person name="Tait A."/>
            <person name="Berriman M."/>
            <person name="Allred D.R."/>
            <person name="Pain A."/>
        </authorList>
    </citation>
    <scope>NUCLEOTIDE SEQUENCE</scope>
    <source>
        <strain evidence="1">1802A</strain>
    </source>
</reference>
<protein>
    <submittedName>
        <fullName evidence="1">Secreted antigen 1</fullName>
    </submittedName>
</protein>
<keyword evidence="2" id="KW-1185">Reference proteome</keyword>
<proteinExistence type="predicted"/>
<evidence type="ECO:0000313" key="1">
    <source>
        <dbReference type="EMBL" id="KAK1935923.1"/>
    </source>
</evidence>
<gene>
    <name evidence="1" type="ORF">X943_000401</name>
</gene>
<evidence type="ECO:0000313" key="2">
    <source>
        <dbReference type="Proteomes" id="UP001195914"/>
    </source>
</evidence>
<dbReference type="EMBL" id="JAHBMH010000044">
    <property type="protein sequence ID" value="KAK1935923.1"/>
    <property type="molecule type" value="Genomic_DNA"/>
</dbReference>
<accession>A0AAD9GCH1</accession>
<dbReference type="AlphaFoldDB" id="A0AAD9GCH1"/>
<organism evidence="1 2">
    <name type="scientific">Babesia divergens</name>
    <dbReference type="NCBI Taxonomy" id="32595"/>
    <lineage>
        <taxon>Eukaryota</taxon>
        <taxon>Sar</taxon>
        <taxon>Alveolata</taxon>
        <taxon>Apicomplexa</taxon>
        <taxon>Aconoidasida</taxon>
        <taxon>Piroplasmida</taxon>
        <taxon>Babesiidae</taxon>
        <taxon>Babesia</taxon>
    </lineage>
</organism>
<name>A0AAD9GCH1_BABDI</name>